<evidence type="ECO:0000313" key="2">
    <source>
        <dbReference type="Proteomes" id="UP000662783"/>
    </source>
</evidence>
<evidence type="ECO:0000313" key="1">
    <source>
        <dbReference type="EMBL" id="QSE97036.1"/>
    </source>
</evidence>
<proteinExistence type="predicted"/>
<keyword evidence="2" id="KW-1185">Reference proteome</keyword>
<gene>
    <name evidence="1" type="ORF">JR347_15790</name>
</gene>
<reference evidence="1" key="1">
    <citation type="submission" date="2021-02" db="EMBL/GenBank/DDBJ databases">
        <title>Fulvivirga sp. S481 isolated from sea water.</title>
        <authorList>
            <person name="Bae S.S."/>
            <person name="Baek K."/>
        </authorList>
    </citation>
    <scope>NUCLEOTIDE SEQUENCE</scope>
    <source>
        <strain evidence="1">S481</strain>
    </source>
</reference>
<organism evidence="1 2">
    <name type="scientific">Fulvivirga lutea</name>
    <dbReference type="NCBI Taxonomy" id="2810512"/>
    <lineage>
        <taxon>Bacteria</taxon>
        <taxon>Pseudomonadati</taxon>
        <taxon>Bacteroidota</taxon>
        <taxon>Cytophagia</taxon>
        <taxon>Cytophagales</taxon>
        <taxon>Fulvivirgaceae</taxon>
        <taxon>Fulvivirga</taxon>
    </lineage>
</organism>
<name>A0A974WF39_9BACT</name>
<dbReference type="AlphaFoldDB" id="A0A974WF39"/>
<dbReference type="RefSeq" id="WP_205721549.1">
    <property type="nucleotide sequence ID" value="NZ_CP070608.1"/>
</dbReference>
<dbReference type="EMBL" id="CP070608">
    <property type="protein sequence ID" value="QSE97036.1"/>
    <property type="molecule type" value="Genomic_DNA"/>
</dbReference>
<protein>
    <submittedName>
        <fullName evidence="1">Uncharacterized protein</fullName>
    </submittedName>
</protein>
<dbReference type="KEGG" id="fuv:JR347_15790"/>
<sequence length="227" mass="25377">MNIEHRTLSIEQLPLRPMKWLCHILLLATMGFLAFVSCSEEEIQAEGIEPFVTVKFINQDSVKELDTAIAQINADIKVIDDRIAEIDAAENRSELRDEKDSLNDVKSSLNKQKTRLSSIRSRINSGKIILSSLSGTGGIDQILSADSATQHQFPINSNSTSVRFFTVINGRLDTLDFTYNLSNEFIENQLRAIASNLEVNYFTFDSVKLVCGDSTCISNEAELTAYF</sequence>
<dbReference type="Proteomes" id="UP000662783">
    <property type="component" value="Chromosome"/>
</dbReference>
<accession>A0A974WF39</accession>